<proteinExistence type="predicted"/>
<dbReference type="RefSeq" id="WP_154543167.1">
    <property type="nucleotide sequence ID" value="NZ_VULO01000002.1"/>
</dbReference>
<keyword evidence="3" id="KW-1185">Reference proteome</keyword>
<dbReference type="Pfam" id="PF09754">
    <property type="entry name" value="PAC2"/>
    <property type="match status" value="1"/>
</dbReference>
<dbReference type="EMBL" id="VULO01000002">
    <property type="protein sequence ID" value="MSS83607.1"/>
    <property type="molecule type" value="Genomic_DNA"/>
</dbReference>
<evidence type="ECO:0000313" key="3">
    <source>
        <dbReference type="Proteomes" id="UP000470875"/>
    </source>
</evidence>
<dbReference type="Proteomes" id="UP000470875">
    <property type="component" value="Unassembled WGS sequence"/>
</dbReference>
<dbReference type="InterPro" id="IPR038389">
    <property type="entry name" value="PSMG2_sf"/>
</dbReference>
<dbReference type="InterPro" id="IPR008492">
    <property type="entry name" value="Rv2714-like"/>
</dbReference>
<dbReference type="Gene3D" id="1.10.287.100">
    <property type="match status" value="1"/>
</dbReference>
<evidence type="ECO:0000313" key="2">
    <source>
        <dbReference type="EMBL" id="MSS83607.1"/>
    </source>
</evidence>
<feature type="region of interest" description="Disordered" evidence="1">
    <location>
        <begin position="297"/>
        <end position="333"/>
    </location>
</feature>
<dbReference type="PIRSF" id="PIRSF028754">
    <property type="entry name" value="UCP028754"/>
    <property type="match status" value="1"/>
</dbReference>
<organism evidence="2 3">
    <name type="scientific">Scrofimicrobium canadense</name>
    <dbReference type="NCBI Taxonomy" id="2652290"/>
    <lineage>
        <taxon>Bacteria</taxon>
        <taxon>Bacillati</taxon>
        <taxon>Actinomycetota</taxon>
        <taxon>Actinomycetes</taxon>
        <taxon>Actinomycetales</taxon>
        <taxon>Actinomycetaceae</taxon>
        <taxon>Scrofimicrobium</taxon>
    </lineage>
</organism>
<dbReference type="InterPro" id="IPR019151">
    <property type="entry name" value="Proteasome_assmbl_chaperone_2"/>
</dbReference>
<accession>A0A6N7VPH0</accession>
<gene>
    <name evidence="2" type="ORF">FYJ24_02270</name>
</gene>
<comment type="caution">
    <text evidence="2">The sequence shown here is derived from an EMBL/GenBank/DDBJ whole genome shotgun (WGS) entry which is preliminary data.</text>
</comment>
<protein>
    <submittedName>
        <fullName evidence="2">PAC2 family protein</fullName>
    </submittedName>
</protein>
<reference evidence="2 3" key="1">
    <citation type="submission" date="2019-08" db="EMBL/GenBank/DDBJ databases">
        <title>In-depth cultivation of the pig gut microbiome towards novel bacterial diversity and tailored functional studies.</title>
        <authorList>
            <person name="Wylensek D."/>
            <person name="Hitch T.C.A."/>
            <person name="Clavel T."/>
        </authorList>
    </citation>
    <scope>NUCLEOTIDE SEQUENCE [LARGE SCALE GENOMIC DNA]</scope>
    <source>
        <strain evidence="2 3">WB03_NA08</strain>
    </source>
</reference>
<name>A0A6N7VPH0_9ACTO</name>
<dbReference type="SUPFAM" id="SSF159659">
    <property type="entry name" value="Cgl1923-like"/>
    <property type="match status" value="1"/>
</dbReference>
<dbReference type="Gene3D" id="3.40.50.10900">
    <property type="entry name" value="PAC-like subunit"/>
    <property type="match status" value="1"/>
</dbReference>
<evidence type="ECO:0000256" key="1">
    <source>
        <dbReference type="SAM" id="MobiDB-lite"/>
    </source>
</evidence>
<sequence length="333" mass="35929">MEEKLYKDGPGAGAKAPIMVTHFEGAMDAGSAGTLATVQLLRTLSPKRVATFDTDKLIDYRSHRPVMTVEDWVTSDVTVPEIALDLVHDDAGTPILVLHGPEPDARWESFAADVAELAHNAGVEILVSFHGIPAAVPHTRPIAVHVQSTDGDLVPEQPQMGGVLRFPAPLSSFLHHRLSQQNLHGLSLVAAVPYYMAESTFPRGGSALLSKLAEMTDLSLPIGDLERGADASADEVERVVEGNPEVGRIVRSLEEHYDAMIRGDAPFIESAEEAHDSELDSDVAEAMGEAIERYLRHQAQGAEGTVPADTDDDEGAQPRHRAPKPWEVDPEAD</sequence>
<dbReference type="AlphaFoldDB" id="A0A6N7VPH0"/>